<sequence>MAGAALVLGVDVGGTSTRAVVAALDGRVLGRARGAGGNPVAHGVAAAAREIGGTVRAALDGIDPGRVTAGVLGLAGGLVVRPDFTGLWDGLGLGAHPVLVNDVVLAHAAGTAEPDGNVLLSGTGGMAAEIRDHEVRRTADGHGWLLGDRGSGVWLGREAVTGALAAIDRDEPLTGLHAALAVELTGPDGPGADPRSALIAAVHAQAPTRLARLAPVVLARAEAGDPAARALVDRAADHLLDTLALLRPPGSALPVVLAGGLLTAGTPLAARLRALLAARWPAAPLRTAGDGAGAAAWLAARGLGHGTPELHRALTAAPLGDPSI</sequence>
<dbReference type="PATRIC" id="fig|452652.3.peg.3355"/>
<dbReference type="RefSeq" id="WP_014136465.1">
    <property type="nucleotide sequence ID" value="NC_016109.1"/>
</dbReference>
<dbReference type="EMBL" id="AP010968">
    <property type="protein sequence ID" value="BAJ29158.1"/>
    <property type="molecule type" value="Genomic_DNA"/>
</dbReference>
<dbReference type="eggNOG" id="COG2971">
    <property type="taxonomic scope" value="Bacteria"/>
</dbReference>
<reference evidence="2 3" key="1">
    <citation type="journal article" date="2010" name="DNA Res.">
        <title>Genome sequence of Kitasatospora setae NBRC 14216T: an evolutionary snapshot of the family Streptomycetaceae.</title>
        <authorList>
            <person name="Ichikawa N."/>
            <person name="Oguchi A."/>
            <person name="Ikeda H."/>
            <person name="Ishikawa J."/>
            <person name="Kitani S."/>
            <person name="Watanabe Y."/>
            <person name="Nakamura S."/>
            <person name="Katano Y."/>
            <person name="Kishi E."/>
            <person name="Sasagawa M."/>
            <person name="Ankai A."/>
            <person name="Fukui S."/>
            <person name="Hashimoto Y."/>
            <person name="Kamata S."/>
            <person name="Otoguro M."/>
            <person name="Tanikawa S."/>
            <person name="Nihira T."/>
            <person name="Horinouchi S."/>
            <person name="Ohnishi Y."/>
            <person name="Hayakawa M."/>
            <person name="Kuzuyama T."/>
            <person name="Arisawa A."/>
            <person name="Nomoto F."/>
            <person name="Miura H."/>
            <person name="Takahashi Y."/>
            <person name="Fujita N."/>
        </authorList>
    </citation>
    <scope>NUCLEOTIDE SEQUENCE [LARGE SCALE GENOMIC DNA]</scope>
    <source>
        <strain evidence="3">ATCC 33774 / DSM 43861 / JCM 3304 / KCC A-0304 / NBRC 14216 / KM-6054</strain>
    </source>
</reference>
<dbReference type="KEGG" id="ksk:KSE_33490"/>
<dbReference type="InterPro" id="IPR043129">
    <property type="entry name" value="ATPase_NBD"/>
</dbReference>
<evidence type="ECO:0000313" key="3">
    <source>
        <dbReference type="Proteomes" id="UP000007076"/>
    </source>
</evidence>
<dbReference type="AlphaFoldDB" id="E4ND77"/>
<dbReference type="PANTHER" id="PTHR43190">
    <property type="entry name" value="N-ACETYL-D-GLUCOSAMINE KINASE"/>
    <property type="match status" value="1"/>
</dbReference>
<dbReference type="PANTHER" id="PTHR43190:SF3">
    <property type="entry name" value="N-ACETYL-D-GLUCOSAMINE KINASE"/>
    <property type="match status" value="1"/>
</dbReference>
<dbReference type="HOGENOM" id="CLU_016274_3_0_11"/>
<evidence type="ECO:0000259" key="1">
    <source>
        <dbReference type="Pfam" id="PF01869"/>
    </source>
</evidence>
<feature type="domain" description="ATPase BadF/BadG/BcrA/BcrD type" evidence="1">
    <location>
        <begin position="8"/>
        <end position="264"/>
    </location>
</feature>
<evidence type="ECO:0000313" key="2">
    <source>
        <dbReference type="EMBL" id="BAJ29158.1"/>
    </source>
</evidence>
<accession>E4ND77</accession>
<name>E4ND77_KITSK</name>
<proteinExistence type="predicted"/>
<dbReference type="InterPro" id="IPR052519">
    <property type="entry name" value="Euk-type_GlcNAc_Kinase"/>
</dbReference>
<protein>
    <recommendedName>
        <fullName evidence="1">ATPase BadF/BadG/BcrA/BcrD type domain-containing protein</fullName>
    </recommendedName>
</protein>
<dbReference type="STRING" id="452652.KSE_33490"/>
<dbReference type="InterPro" id="IPR002731">
    <property type="entry name" value="ATPase_BadF"/>
</dbReference>
<organism evidence="2 3">
    <name type="scientific">Kitasatospora setae (strain ATCC 33774 / DSM 43861 / JCM 3304 / KCC A-0304 / NBRC 14216 / KM-6054)</name>
    <name type="common">Streptomyces setae</name>
    <dbReference type="NCBI Taxonomy" id="452652"/>
    <lineage>
        <taxon>Bacteria</taxon>
        <taxon>Bacillati</taxon>
        <taxon>Actinomycetota</taxon>
        <taxon>Actinomycetes</taxon>
        <taxon>Kitasatosporales</taxon>
        <taxon>Streptomycetaceae</taxon>
        <taxon>Kitasatospora</taxon>
    </lineage>
</organism>
<dbReference type="SUPFAM" id="SSF53067">
    <property type="entry name" value="Actin-like ATPase domain"/>
    <property type="match status" value="2"/>
</dbReference>
<dbReference type="CDD" id="cd24007">
    <property type="entry name" value="ASKHA_NBD_eukNAGK-like"/>
    <property type="match status" value="1"/>
</dbReference>
<gene>
    <name evidence="2" type="ordered locus">KSE_33490</name>
</gene>
<dbReference type="Gene3D" id="3.30.420.40">
    <property type="match status" value="2"/>
</dbReference>
<dbReference type="Pfam" id="PF01869">
    <property type="entry name" value="BcrAD_BadFG"/>
    <property type="match status" value="1"/>
</dbReference>
<keyword evidence="3" id="KW-1185">Reference proteome</keyword>
<dbReference type="Proteomes" id="UP000007076">
    <property type="component" value="Chromosome"/>
</dbReference>